<evidence type="ECO:0008006" key="6">
    <source>
        <dbReference type="Google" id="ProtNLM"/>
    </source>
</evidence>
<name>A0A919W5I0_9ACTN</name>
<dbReference type="InterPro" id="IPR034139">
    <property type="entry name" value="TOPRIM_OLD"/>
</dbReference>
<feature type="compositionally biased region" description="Acidic residues" evidence="1">
    <location>
        <begin position="545"/>
        <end position="560"/>
    </location>
</feature>
<dbReference type="SUPFAM" id="SSF52540">
    <property type="entry name" value="P-loop containing nucleoside triphosphate hydrolases"/>
    <property type="match status" value="1"/>
</dbReference>
<dbReference type="EMBL" id="BOQN01000062">
    <property type="protein sequence ID" value="GIM92975.1"/>
    <property type="molecule type" value="Genomic_DNA"/>
</dbReference>
<feature type="domain" description="OLD protein-like TOPRIM" evidence="3">
    <location>
        <begin position="471"/>
        <end position="535"/>
    </location>
</feature>
<gene>
    <name evidence="4" type="ORF">Ato02nite_047680</name>
</gene>
<evidence type="ECO:0000259" key="2">
    <source>
        <dbReference type="Pfam" id="PF13175"/>
    </source>
</evidence>
<comment type="caution">
    <text evidence="4">The sequence shown here is derived from an EMBL/GenBank/DDBJ whole genome shotgun (WGS) entry which is preliminary data.</text>
</comment>
<dbReference type="Pfam" id="PF13175">
    <property type="entry name" value="AAA_15"/>
    <property type="match status" value="2"/>
</dbReference>
<dbReference type="PANTHER" id="PTHR43581">
    <property type="entry name" value="ATP/GTP PHOSPHATASE"/>
    <property type="match status" value="1"/>
</dbReference>
<dbReference type="InterPro" id="IPR051396">
    <property type="entry name" value="Bact_Antivir_Def_Nuclease"/>
</dbReference>
<dbReference type="RefSeq" id="WP_213008816.1">
    <property type="nucleotide sequence ID" value="NZ_BOQN01000062.1"/>
</dbReference>
<dbReference type="CDD" id="cd01026">
    <property type="entry name" value="TOPRIM_OLD"/>
    <property type="match status" value="1"/>
</dbReference>
<protein>
    <recommendedName>
        <fullName evidence="6">ATP-dependent endonuclease</fullName>
    </recommendedName>
</protein>
<feature type="domain" description="Endonuclease GajA/Old nuclease/RecF-like AAA" evidence="2">
    <location>
        <begin position="244"/>
        <end position="416"/>
    </location>
</feature>
<organism evidence="4 5">
    <name type="scientific">Paractinoplanes toevensis</name>
    <dbReference type="NCBI Taxonomy" id="571911"/>
    <lineage>
        <taxon>Bacteria</taxon>
        <taxon>Bacillati</taxon>
        <taxon>Actinomycetota</taxon>
        <taxon>Actinomycetes</taxon>
        <taxon>Micromonosporales</taxon>
        <taxon>Micromonosporaceae</taxon>
        <taxon>Paractinoplanes</taxon>
    </lineage>
</organism>
<evidence type="ECO:0000256" key="1">
    <source>
        <dbReference type="SAM" id="MobiDB-lite"/>
    </source>
</evidence>
<reference evidence="4 5" key="1">
    <citation type="submission" date="2021-03" db="EMBL/GenBank/DDBJ databases">
        <title>Whole genome shotgun sequence of Actinoplanes toevensis NBRC 105298.</title>
        <authorList>
            <person name="Komaki H."/>
            <person name="Tamura T."/>
        </authorList>
    </citation>
    <scope>NUCLEOTIDE SEQUENCE [LARGE SCALE GENOMIC DNA]</scope>
    <source>
        <strain evidence="4 5">NBRC 105298</strain>
    </source>
</reference>
<dbReference type="Gene3D" id="3.40.50.300">
    <property type="entry name" value="P-loop containing nucleotide triphosphate hydrolases"/>
    <property type="match status" value="1"/>
</dbReference>
<dbReference type="AlphaFoldDB" id="A0A919W5I0"/>
<dbReference type="InterPro" id="IPR041685">
    <property type="entry name" value="AAA_GajA/Old/RecF-like"/>
</dbReference>
<keyword evidence="5" id="KW-1185">Reference proteome</keyword>
<sequence length="737" mass="83267">MLYIETFRVRNFRRLREVGIDLDPETTVFVGANNSGKTSAAQVFRLFLGEGKGRFQIYDFTTDCWDVFDAFDSGSGNPDELPQIELDIWLNLKDDDTNLHRVIDLLPDLSWNSELVGVRLAYRPRNGKQLVENFEECRSKITAAKLAEGSAYEPWPRSLTDYLTRELHREYEIVYAVLDAGQCNKNFEFDASFTPDWVSGGESKLGGKLDDLIRIDFLDAQRHLVDGESRGRAQDLSRKLSGFYTRNLEQQETDLAAIAAIADSELRLNQHFAEVFESTLTKLSDLGYPGFQHPRLVVKASFNAQTVLSSGARVHYAMPTGDGAGGTERTLPDQYNGLGFKNLIYMVVEVLDFHHRWIDADGERPPIHLVFIEEPEAHLHAQLQQVFIRKIREILPKTDPAFTTQMVVTTHSAHVIYEKSFEPIRYFRRTGQDGNLHHTDVRDLMTFKGVTEESTRHFLRQYLKLTHCDLFFADAAVLVEGNVERLLLPLMIQQAAPELQSCHLTILEVGGAFAHKFRELVEFLGLPTLVITDIDSVHGPKTDDADGASEPDDDGLDDADGQTSRATCMTTTDDAVTSNETLATWIPRIRSVADLLDLPASDKCPPQQENPGHVRVAYETRQPVEWNGERDTRAGRTFEEAFALQNLAWCQDLKQANLGLRVRDAAKMTLDQLHEKIHQRVRKLDKTNFALALITSNPAEWLGPHYIVEGLEWLRDQVTAEASESAQLTEIQAEVRG</sequence>
<dbReference type="Pfam" id="PF20469">
    <property type="entry name" value="OLD-like_TOPRIM"/>
    <property type="match status" value="1"/>
</dbReference>
<feature type="region of interest" description="Disordered" evidence="1">
    <location>
        <begin position="539"/>
        <end position="564"/>
    </location>
</feature>
<evidence type="ECO:0000259" key="3">
    <source>
        <dbReference type="Pfam" id="PF20469"/>
    </source>
</evidence>
<dbReference type="Proteomes" id="UP000677082">
    <property type="component" value="Unassembled WGS sequence"/>
</dbReference>
<dbReference type="InterPro" id="IPR027417">
    <property type="entry name" value="P-loop_NTPase"/>
</dbReference>
<evidence type="ECO:0000313" key="5">
    <source>
        <dbReference type="Proteomes" id="UP000677082"/>
    </source>
</evidence>
<dbReference type="PANTHER" id="PTHR43581:SF2">
    <property type="entry name" value="EXCINUCLEASE ATPASE SUBUNIT"/>
    <property type="match status" value="1"/>
</dbReference>
<evidence type="ECO:0000313" key="4">
    <source>
        <dbReference type="EMBL" id="GIM92975.1"/>
    </source>
</evidence>
<proteinExistence type="predicted"/>
<accession>A0A919W5I0</accession>
<feature type="domain" description="Endonuclease GajA/Old nuclease/RecF-like AAA" evidence="2">
    <location>
        <begin position="3"/>
        <end position="110"/>
    </location>
</feature>